<evidence type="ECO:0000256" key="4">
    <source>
        <dbReference type="ARBA" id="ARBA00022475"/>
    </source>
</evidence>
<dbReference type="GO" id="GO:0015774">
    <property type="term" value="P:polysaccharide transport"/>
    <property type="evidence" value="ECO:0007669"/>
    <property type="project" value="UniProtKB-KW"/>
</dbReference>
<feature type="transmembrane region" description="Helical" evidence="11">
    <location>
        <begin position="39"/>
        <end position="60"/>
    </location>
</feature>
<evidence type="ECO:0000256" key="11">
    <source>
        <dbReference type="RuleBase" id="RU361157"/>
    </source>
</evidence>
<accession>A0A9D6V4A7</accession>
<organism evidence="13 14">
    <name type="scientific">Desulfomonile tiedjei</name>
    <dbReference type="NCBI Taxonomy" id="2358"/>
    <lineage>
        <taxon>Bacteria</taxon>
        <taxon>Pseudomonadati</taxon>
        <taxon>Thermodesulfobacteriota</taxon>
        <taxon>Desulfomonilia</taxon>
        <taxon>Desulfomonilales</taxon>
        <taxon>Desulfomonilaceae</taxon>
        <taxon>Desulfomonile</taxon>
    </lineage>
</organism>
<evidence type="ECO:0000313" key="14">
    <source>
        <dbReference type="Proteomes" id="UP000807825"/>
    </source>
</evidence>
<dbReference type="PANTHER" id="PTHR30413">
    <property type="entry name" value="INNER MEMBRANE TRANSPORT PERMEASE"/>
    <property type="match status" value="1"/>
</dbReference>
<feature type="transmembrane region" description="Helical" evidence="11">
    <location>
        <begin position="80"/>
        <end position="105"/>
    </location>
</feature>
<dbReference type="InterPro" id="IPR047817">
    <property type="entry name" value="ABC2_TM_bact-type"/>
</dbReference>
<keyword evidence="6 11" id="KW-0812">Transmembrane</keyword>
<evidence type="ECO:0000256" key="9">
    <source>
        <dbReference type="ARBA" id="ARBA00023047"/>
    </source>
</evidence>
<sequence length="275" mass="30973">MTADGRTTWFGQSFRVAWRYRQLTWQLARRNIINRYRGSYLGFLWPFLTPLLMLVVYTFVFSVMFKMKWGGAIEGSHVDFALTMLCGLIPFSVFAEVVTGAPGLIMQHPSYVKKIVFPLEILPVSMLLASLAHAGFSMVILLLGLSVLVQIPGWALIYLPVVLVPLVLLTLGLGWFFSALGVFVRDMGQAVAIIANVLFFLTPIFYPIQAVPEEYRYILEISPLSAIVDSLRCVVLWNKPPPWEWLAYAAAISLIIYAGGYYFFVRSKPAFADVI</sequence>
<evidence type="ECO:0000256" key="1">
    <source>
        <dbReference type="ARBA" id="ARBA00004651"/>
    </source>
</evidence>
<keyword evidence="10 11" id="KW-0472">Membrane</keyword>
<protein>
    <recommendedName>
        <fullName evidence="11">Transport permease protein</fullName>
    </recommendedName>
</protein>
<dbReference type="GO" id="GO:0043190">
    <property type="term" value="C:ATP-binding cassette (ABC) transporter complex"/>
    <property type="evidence" value="ECO:0007669"/>
    <property type="project" value="InterPro"/>
</dbReference>
<feature type="transmembrane region" description="Helical" evidence="11">
    <location>
        <begin position="190"/>
        <end position="208"/>
    </location>
</feature>
<dbReference type="EMBL" id="JACRDE010000155">
    <property type="protein sequence ID" value="MBI5248902.1"/>
    <property type="molecule type" value="Genomic_DNA"/>
</dbReference>
<keyword evidence="7" id="KW-0972">Capsule biogenesis/degradation</keyword>
<evidence type="ECO:0000256" key="7">
    <source>
        <dbReference type="ARBA" id="ARBA00022903"/>
    </source>
</evidence>
<name>A0A9D6V4A7_9BACT</name>
<keyword evidence="9" id="KW-0625">Polysaccharide transport</keyword>
<feature type="transmembrane region" description="Helical" evidence="11">
    <location>
        <begin position="245"/>
        <end position="265"/>
    </location>
</feature>
<dbReference type="Pfam" id="PF01061">
    <property type="entry name" value="ABC2_membrane"/>
    <property type="match status" value="1"/>
</dbReference>
<feature type="domain" description="ABC transmembrane type-2" evidence="12">
    <location>
        <begin position="41"/>
        <end position="267"/>
    </location>
</feature>
<evidence type="ECO:0000256" key="2">
    <source>
        <dbReference type="ARBA" id="ARBA00007783"/>
    </source>
</evidence>
<keyword evidence="3 11" id="KW-0813">Transport</keyword>
<dbReference type="PIRSF" id="PIRSF006648">
    <property type="entry name" value="DrrB"/>
    <property type="match status" value="1"/>
</dbReference>
<feature type="transmembrane region" description="Helical" evidence="11">
    <location>
        <begin position="157"/>
        <end position="183"/>
    </location>
</feature>
<dbReference type="InterPro" id="IPR013525">
    <property type="entry name" value="ABC2_TM"/>
</dbReference>
<dbReference type="GO" id="GO:0140359">
    <property type="term" value="F:ABC-type transporter activity"/>
    <property type="evidence" value="ECO:0007669"/>
    <property type="project" value="InterPro"/>
</dbReference>
<dbReference type="AlphaFoldDB" id="A0A9D6V4A7"/>
<comment type="similarity">
    <text evidence="2 11">Belongs to the ABC-2 integral membrane protein family.</text>
</comment>
<dbReference type="GO" id="GO:0015920">
    <property type="term" value="P:lipopolysaccharide transport"/>
    <property type="evidence" value="ECO:0007669"/>
    <property type="project" value="TreeGrafter"/>
</dbReference>
<dbReference type="PRINTS" id="PR00164">
    <property type="entry name" value="ABC2TRNSPORT"/>
</dbReference>
<evidence type="ECO:0000256" key="6">
    <source>
        <dbReference type="ARBA" id="ARBA00022692"/>
    </source>
</evidence>
<evidence type="ECO:0000259" key="12">
    <source>
        <dbReference type="PROSITE" id="PS51012"/>
    </source>
</evidence>
<dbReference type="InterPro" id="IPR000412">
    <property type="entry name" value="ABC_2_transport"/>
</dbReference>
<evidence type="ECO:0000256" key="10">
    <source>
        <dbReference type="ARBA" id="ARBA00023136"/>
    </source>
</evidence>
<feature type="transmembrane region" description="Helical" evidence="11">
    <location>
        <begin position="126"/>
        <end position="151"/>
    </location>
</feature>
<comment type="subcellular location">
    <subcellularLocation>
        <location evidence="1 11">Cell membrane</location>
        <topology evidence="1 11">Multi-pass membrane protein</topology>
    </subcellularLocation>
</comment>
<gene>
    <name evidence="13" type="ORF">HY912_05355</name>
</gene>
<proteinExistence type="inferred from homology"/>
<dbReference type="PROSITE" id="PS51012">
    <property type="entry name" value="ABC_TM2"/>
    <property type="match status" value="1"/>
</dbReference>
<keyword evidence="8 11" id="KW-1133">Transmembrane helix</keyword>
<evidence type="ECO:0000256" key="5">
    <source>
        <dbReference type="ARBA" id="ARBA00022597"/>
    </source>
</evidence>
<evidence type="ECO:0000256" key="3">
    <source>
        <dbReference type="ARBA" id="ARBA00022448"/>
    </source>
</evidence>
<keyword evidence="5" id="KW-0762">Sugar transport</keyword>
<dbReference type="PANTHER" id="PTHR30413:SF10">
    <property type="entry name" value="CAPSULE POLYSACCHARIDE EXPORT INNER-MEMBRANE PROTEIN CTRC"/>
    <property type="match status" value="1"/>
</dbReference>
<comment type="caution">
    <text evidence="13">The sequence shown here is derived from an EMBL/GenBank/DDBJ whole genome shotgun (WGS) entry which is preliminary data.</text>
</comment>
<reference evidence="13" key="1">
    <citation type="submission" date="2020-07" db="EMBL/GenBank/DDBJ databases">
        <title>Huge and variable diversity of episymbiotic CPR bacteria and DPANN archaea in groundwater ecosystems.</title>
        <authorList>
            <person name="He C.Y."/>
            <person name="Keren R."/>
            <person name="Whittaker M."/>
            <person name="Farag I.F."/>
            <person name="Doudna J."/>
            <person name="Cate J.H.D."/>
            <person name="Banfield J.F."/>
        </authorList>
    </citation>
    <scope>NUCLEOTIDE SEQUENCE</scope>
    <source>
        <strain evidence="13">NC_groundwater_1664_Pr3_B-0.1um_52_9</strain>
    </source>
</reference>
<keyword evidence="4 11" id="KW-1003">Cell membrane</keyword>
<evidence type="ECO:0000313" key="13">
    <source>
        <dbReference type="EMBL" id="MBI5248902.1"/>
    </source>
</evidence>
<dbReference type="Proteomes" id="UP000807825">
    <property type="component" value="Unassembled WGS sequence"/>
</dbReference>
<evidence type="ECO:0000256" key="8">
    <source>
        <dbReference type="ARBA" id="ARBA00022989"/>
    </source>
</evidence>